<evidence type="ECO:0000313" key="4">
    <source>
        <dbReference type="EMBL" id="PIN15574.1"/>
    </source>
</evidence>
<dbReference type="Proteomes" id="UP000231279">
    <property type="component" value="Unassembled WGS sequence"/>
</dbReference>
<comment type="caution">
    <text evidence="4">The sequence shown here is derived from an EMBL/GenBank/DDBJ whole genome shotgun (WGS) entry which is preliminary data.</text>
</comment>
<feature type="repeat" description="PPR" evidence="3">
    <location>
        <begin position="152"/>
        <end position="186"/>
    </location>
</feature>
<dbReference type="Pfam" id="PF13041">
    <property type="entry name" value="PPR_2"/>
    <property type="match status" value="2"/>
</dbReference>
<proteinExistence type="inferred from homology"/>
<comment type="similarity">
    <text evidence="1">Belongs to the PPR family. P subfamily.</text>
</comment>
<keyword evidence="2" id="KW-0677">Repeat</keyword>
<evidence type="ECO:0000256" key="3">
    <source>
        <dbReference type="PROSITE-ProRule" id="PRU00708"/>
    </source>
</evidence>
<reference evidence="5" key="1">
    <citation type="journal article" date="2018" name="Gigascience">
        <title>Genome assembly of the Pink Ipe (Handroanthus impetiginosus, Bignoniaceae), a highly valued, ecologically keystone Neotropical timber forest tree.</title>
        <authorList>
            <person name="Silva-Junior O.B."/>
            <person name="Grattapaglia D."/>
            <person name="Novaes E."/>
            <person name="Collevatti R.G."/>
        </authorList>
    </citation>
    <scope>NUCLEOTIDE SEQUENCE [LARGE SCALE GENOMIC DNA]</scope>
    <source>
        <strain evidence="5">cv. UFG-1</strain>
    </source>
</reference>
<evidence type="ECO:0000256" key="1">
    <source>
        <dbReference type="ARBA" id="ARBA00007626"/>
    </source>
</evidence>
<gene>
    <name evidence="4" type="ORF">CDL12_11780</name>
</gene>
<dbReference type="PANTHER" id="PTHR47941">
    <property type="entry name" value="PENTATRICOPEPTIDE REPEAT-CONTAINING PROTEIN 3, MITOCHONDRIAL"/>
    <property type="match status" value="1"/>
</dbReference>
<dbReference type="Pfam" id="PF01535">
    <property type="entry name" value="PPR"/>
    <property type="match status" value="2"/>
</dbReference>
<dbReference type="OrthoDB" id="902692at2759"/>
<name>A0A2G9HDJ0_9LAMI</name>
<dbReference type="PROSITE" id="PS51375">
    <property type="entry name" value="PPR"/>
    <property type="match status" value="3"/>
</dbReference>
<feature type="repeat" description="PPR" evidence="3">
    <location>
        <begin position="82"/>
        <end position="116"/>
    </location>
</feature>
<dbReference type="AlphaFoldDB" id="A0A2G9HDJ0"/>
<dbReference type="Gene3D" id="1.25.40.10">
    <property type="entry name" value="Tetratricopeptide repeat domain"/>
    <property type="match status" value="3"/>
</dbReference>
<sequence>MKCVNGGAPVNEYTLTILINCFCNLNRADLGFSILGSFFKCGYNPSVTTFTTLLKGLFLEEKVSEGEKLFKKLFREKYCEPNEVTIVTVMDGLCKARETRKAYRLLWLWEKKGYKPYVGCYNTLINRLCKDGKFDAACKLVSIMIGKGVLPDVITYSSMIQGLCDFGRWKEAKDLLNEMQAEKVTPSLRTCNIFLHGLRKSGQIDEAFPFYP</sequence>
<dbReference type="STRING" id="429701.A0A2G9HDJ0"/>
<dbReference type="InterPro" id="IPR011990">
    <property type="entry name" value="TPR-like_helical_dom_sf"/>
</dbReference>
<accession>A0A2G9HDJ0</accession>
<evidence type="ECO:0008006" key="6">
    <source>
        <dbReference type="Google" id="ProtNLM"/>
    </source>
</evidence>
<feature type="repeat" description="PPR" evidence="3">
    <location>
        <begin position="117"/>
        <end position="151"/>
    </location>
</feature>
<evidence type="ECO:0000313" key="5">
    <source>
        <dbReference type="Proteomes" id="UP000231279"/>
    </source>
</evidence>
<organism evidence="4 5">
    <name type="scientific">Handroanthus impetiginosus</name>
    <dbReference type="NCBI Taxonomy" id="429701"/>
    <lineage>
        <taxon>Eukaryota</taxon>
        <taxon>Viridiplantae</taxon>
        <taxon>Streptophyta</taxon>
        <taxon>Embryophyta</taxon>
        <taxon>Tracheophyta</taxon>
        <taxon>Spermatophyta</taxon>
        <taxon>Magnoliopsida</taxon>
        <taxon>eudicotyledons</taxon>
        <taxon>Gunneridae</taxon>
        <taxon>Pentapetalae</taxon>
        <taxon>asterids</taxon>
        <taxon>lamiids</taxon>
        <taxon>Lamiales</taxon>
        <taxon>Bignoniaceae</taxon>
        <taxon>Crescentiina</taxon>
        <taxon>Tabebuia alliance</taxon>
        <taxon>Handroanthus</taxon>
    </lineage>
</organism>
<dbReference type="NCBIfam" id="TIGR00756">
    <property type="entry name" value="PPR"/>
    <property type="match status" value="4"/>
</dbReference>
<keyword evidence="5" id="KW-1185">Reference proteome</keyword>
<dbReference type="EMBL" id="NKXS01002051">
    <property type="protein sequence ID" value="PIN15574.1"/>
    <property type="molecule type" value="Genomic_DNA"/>
</dbReference>
<dbReference type="InterPro" id="IPR002885">
    <property type="entry name" value="PPR_rpt"/>
</dbReference>
<evidence type="ECO:0000256" key="2">
    <source>
        <dbReference type="ARBA" id="ARBA00022737"/>
    </source>
</evidence>
<protein>
    <recommendedName>
        <fullName evidence="6">Pentacotripeptide-repeat region of PRORP domain-containing protein</fullName>
    </recommendedName>
</protein>